<name>A0A175R6C5_9HYPH</name>
<dbReference type="InterPro" id="IPR001492">
    <property type="entry name" value="Flagellin"/>
</dbReference>
<keyword evidence="3" id="KW-0964">Secreted</keyword>
<comment type="caution">
    <text evidence="7">The sequence shown here is derived from an EMBL/GenBank/DDBJ whole genome shotgun (WGS) entry which is preliminary data.</text>
</comment>
<dbReference type="PRINTS" id="PR00207">
    <property type="entry name" value="FLAGELLIN"/>
</dbReference>
<dbReference type="Pfam" id="PF00700">
    <property type="entry name" value="Flagellin_C"/>
    <property type="match status" value="1"/>
</dbReference>
<proteinExistence type="inferred from homology"/>
<evidence type="ECO:0000259" key="5">
    <source>
        <dbReference type="Pfam" id="PF00669"/>
    </source>
</evidence>
<feature type="domain" description="Flagellin N-terminal" evidence="5">
    <location>
        <begin position="16"/>
        <end position="148"/>
    </location>
</feature>
<comment type="similarity">
    <text evidence="1 3">Belongs to the bacterial flagellin family.</text>
</comment>
<dbReference type="Proteomes" id="UP000078272">
    <property type="component" value="Unassembled WGS sequence"/>
</dbReference>
<dbReference type="PATRIC" id="fig|401562.3.peg.3846"/>
<comment type="subcellular location">
    <subcellularLocation>
        <location evidence="3">Secreted</location>
    </subcellularLocation>
    <subcellularLocation>
        <location evidence="3">Bacterial flagellum</location>
    </subcellularLocation>
</comment>
<evidence type="ECO:0000313" key="7">
    <source>
        <dbReference type="EMBL" id="KTQ85917.1"/>
    </source>
</evidence>
<evidence type="ECO:0000259" key="6">
    <source>
        <dbReference type="Pfam" id="PF00700"/>
    </source>
</evidence>
<reference evidence="7 8" key="1">
    <citation type="journal article" date="2016" name="Front. Microbiol.">
        <title>Genomic Resource of Rice Seed Associated Bacteria.</title>
        <authorList>
            <person name="Midha S."/>
            <person name="Bansal K."/>
            <person name="Sharma S."/>
            <person name="Kumar N."/>
            <person name="Patil P.P."/>
            <person name="Chaudhry V."/>
            <person name="Patil P.B."/>
        </authorList>
    </citation>
    <scope>NUCLEOTIDE SEQUENCE [LARGE SCALE GENOMIC DNA]</scope>
    <source>
        <strain evidence="7 8">NS226</strain>
    </source>
</reference>
<keyword evidence="4" id="KW-0175">Coiled coil</keyword>
<dbReference type="InterPro" id="IPR046358">
    <property type="entry name" value="Flagellin_C"/>
</dbReference>
<evidence type="ECO:0000256" key="1">
    <source>
        <dbReference type="ARBA" id="ARBA00005709"/>
    </source>
</evidence>
<dbReference type="PANTHER" id="PTHR42792">
    <property type="entry name" value="FLAGELLIN"/>
    <property type="match status" value="1"/>
</dbReference>
<feature type="domain" description="Flagellin C-terminal" evidence="6">
    <location>
        <begin position="673"/>
        <end position="758"/>
    </location>
</feature>
<keyword evidence="2 3" id="KW-0975">Bacterial flagellum</keyword>
<dbReference type="InterPro" id="IPR001029">
    <property type="entry name" value="Flagellin_N"/>
</dbReference>
<feature type="coiled-coil region" evidence="4">
    <location>
        <begin position="86"/>
        <end position="113"/>
    </location>
</feature>
<dbReference type="Gene3D" id="1.20.1330.10">
    <property type="entry name" value="f41 fragment of flagellin, N-terminal domain"/>
    <property type="match status" value="2"/>
</dbReference>
<dbReference type="GO" id="GO:0009288">
    <property type="term" value="C:bacterial-type flagellum"/>
    <property type="evidence" value="ECO:0007669"/>
    <property type="project" value="UniProtKB-SubCell"/>
</dbReference>
<evidence type="ECO:0000256" key="2">
    <source>
        <dbReference type="ARBA" id="ARBA00023143"/>
    </source>
</evidence>
<evidence type="ECO:0000256" key="3">
    <source>
        <dbReference type="RuleBase" id="RU362073"/>
    </source>
</evidence>
<accession>A0A175R6C5</accession>
<evidence type="ECO:0000313" key="8">
    <source>
        <dbReference type="Proteomes" id="UP000078272"/>
    </source>
</evidence>
<dbReference type="GO" id="GO:0005576">
    <property type="term" value="C:extracellular region"/>
    <property type="evidence" value="ECO:0007669"/>
    <property type="project" value="UniProtKB-SubCell"/>
</dbReference>
<evidence type="ECO:0000256" key="4">
    <source>
        <dbReference type="SAM" id="Coils"/>
    </source>
</evidence>
<dbReference type="SUPFAM" id="SSF64518">
    <property type="entry name" value="Phase 1 flagellin"/>
    <property type="match status" value="2"/>
</dbReference>
<dbReference type="EMBL" id="LDPZ01000052">
    <property type="protein sequence ID" value="KTQ85917.1"/>
    <property type="molecule type" value="Genomic_DNA"/>
</dbReference>
<organism evidence="7 8">
    <name type="scientific">Aureimonas ureilytica</name>
    <dbReference type="NCBI Taxonomy" id="401562"/>
    <lineage>
        <taxon>Bacteria</taxon>
        <taxon>Pseudomonadati</taxon>
        <taxon>Pseudomonadota</taxon>
        <taxon>Alphaproteobacteria</taxon>
        <taxon>Hyphomicrobiales</taxon>
        <taxon>Aurantimonadaceae</taxon>
        <taxon>Aureimonas</taxon>
    </lineage>
</organism>
<sequence>MSFPYSELQDILMTSVNTNIAAMTALRNLQATNATMETTQSRISTGFKINSAKDNAAYWAIATTLKSDNKSFSTVKDALNLGSATVDVAYQALNSAKNVLDELRNKLSAATSGGVDRTKIQSEIGDLQNQLKSIANSAVFSGENWLSVNSADASYSALKKVVSSFDRVATGGVTIGTVDIDTTQTALFDNNTAAGRDAVLDGAVRLTTRIAGVDTDLTYGGTRVAGNIADAGLKVAADTGVSGATTKETGPTLALGKVDLTKLSAGDKITFSITTTKDDQTAGAAKAVIVKLTPDAVSSVDKFKIALQSALDTAAPDQNVKVVNDNGLFSLTIVGSPKKNDSITLTDMTAVDGGDGKTTDVTTGAGTGATGVGLKMDAAVKGAKSATTPASGTIKGDADLNIAKLYAGDKLTFTIGLTDPNNTTTSSKDVKIILTSANTKDNASFVAALQEQIDNKFGSGQAKVEMDGAKLKFTNMNKSDKDTDSEISVTTAVADTDGNKTDFGGLISTAQSATGFDKGADGVVAEAAKANFQFNAVTLDDDDSISFKVAVDGYPAFKAELTKASIVAALPNSGGSLKTTDDMVAALNGVFTAQGYNTKVVAEKDSKTGDLVIRTTSMNVKSTLAITDLAVSAGATTAPQGISVMDIDISQDKLTARGADTADKQLNVINAYINIVNTALSKVTAAATSLGSVAKRIDSQSSFVNTLMDTIEKGISSLVDADMSEESTRLQALQVKQQLGVQALAMANQTASQVLKLFQ</sequence>
<gene>
    <name evidence="7" type="ORF">NS226_18705</name>
</gene>
<protein>
    <recommendedName>
        <fullName evidence="3">Flagellin</fullName>
    </recommendedName>
</protein>
<dbReference type="PANTHER" id="PTHR42792:SF2">
    <property type="entry name" value="FLAGELLIN"/>
    <property type="match status" value="1"/>
</dbReference>
<dbReference type="AlphaFoldDB" id="A0A175R6C5"/>
<dbReference type="Pfam" id="PF00669">
    <property type="entry name" value="Flagellin_N"/>
    <property type="match status" value="1"/>
</dbReference>
<dbReference type="GO" id="GO:0005198">
    <property type="term" value="F:structural molecule activity"/>
    <property type="evidence" value="ECO:0007669"/>
    <property type="project" value="UniProtKB-UniRule"/>
</dbReference>
<comment type="function">
    <text evidence="3">Flagellin is the subunit protein which polymerizes to form the filaments of bacterial flagella.</text>
</comment>